<dbReference type="Proteomes" id="UP000521943">
    <property type="component" value="Unassembled WGS sequence"/>
</dbReference>
<keyword evidence="3" id="KW-1185">Reference proteome</keyword>
<name>A0A8H6I824_9AGAR</name>
<reference evidence="2 3" key="1">
    <citation type="submission" date="2020-07" db="EMBL/GenBank/DDBJ databases">
        <title>Comparative genomics of pyrophilous fungi reveals a link between fire events and developmental genes.</title>
        <authorList>
            <consortium name="DOE Joint Genome Institute"/>
            <person name="Steindorff A.S."/>
            <person name="Carver A."/>
            <person name="Calhoun S."/>
            <person name="Stillman K."/>
            <person name="Liu H."/>
            <person name="Lipzen A."/>
            <person name="Pangilinan J."/>
            <person name="Labutti K."/>
            <person name="Bruns T.D."/>
            <person name="Grigoriev I.V."/>
        </authorList>
    </citation>
    <scope>NUCLEOTIDE SEQUENCE [LARGE SCALE GENOMIC DNA]</scope>
    <source>
        <strain evidence="2 3">CBS 144469</strain>
    </source>
</reference>
<proteinExistence type="predicted"/>
<dbReference type="AlphaFoldDB" id="A0A8H6I824"/>
<keyword evidence="1" id="KW-0732">Signal</keyword>
<evidence type="ECO:0000313" key="2">
    <source>
        <dbReference type="EMBL" id="KAF6759537.1"/>
    </source>
</evidence>
<comment type="caution">
    <text evidence="2">The sequence shown here is derived from an EMBL/GenBank/DDBJ whole genome shotgun (WGS) entry which is preliminary data.</text>
</comment>
<feature type="signal peptide" evidence="1">
    <location>
        <begin position="1"/>
        <end position="21"/>
    </location>
</feature>
<organism evidence="2 3">
    <name type="scientific">Ephemerocybe angulata</name>
    <dbReference type="NCBI Taxonomy" id="980116"/>
    <lineage>
        <taxon>Eukaryota</taxon>
        <taxon>Fungi</taxon>
        <taxon>Dikarya</taxon>
        <taxon>Basidiomycota</taxon>
        <taxon>Agaricomycotina</taxon>
        <taxon>Agaricomycetes</taxon>
        <taxon>Agaricomycetidae</taxon>
        <taxon>Agaricales</taxon>
        <taxon>Agaricineae</taxon>
        <taxon>Psathyrellaceae</taxon>
        <taxon>Ephemerocybe</taxon>
    </lineage>
</organism>
<dbReference type="EMBL" id="JACGCI010000015">
    <property type="protein sequence ID" value="KAF6759537.1"/>
    <property type="molecule type" value="Genomic_DNA"/>
</dbReference>
<gene>
    <name evidence="2" type="ORF">DFP72DRAFT_885354</name>
</gene>
<evidence type="ECO:0000256" key="1">
    <source>
        <dbReference type="SAM" id="SignalP"/>
    </source>
</evidence>
<accession>A0A8H6I824</accession>
<dbReference type="OrthoDB" id="2998004at2759"/>
<protein>
    <submittedName>
        <fullName evidence="2">Uncharacterized protein</fullName>
    </submittedName>
</protein>
<sequence>MHCKATLIALLTMGLTLMVTALPLDTAETPEPEIRCPEATHCPTGYTCCGLFDVKLGGICRKLEQGQWCIF</sequence>
<feature type="chain" id="PRO_5034400930" evidence="1">
    <location>
        <begin position="22"/>
        <end position="71"/>
    </location>
</feature>
<evidence type="ECO:0000313" key="3">
    <source>
        <dbReference type="Proteomes" id="UP000521943"/>
    </source>
</evidence>